<accession>A0A1G6RLE3</accession>
<feature type="domain" description="Enoyl reductase (ER)" evidence="1">
    <location>
        <begin position="12"/>
        <end position="326"/>
    </location>
</feature>
<dbReference type="InterPro" id="IPR020843">
    <property type="entry name" value="ER"/>
</dbReference>
<evidence type="ECO:0000313" key="11">
    <source>
        <dbReference type="Proteomes" id="UP000324896"/>
    </source>
</evidence>
<dbReference type="Proteomes" id="UP000324896">
    <property type="component" value="Unassembled WGS sequence"/>
</dbReference>
<evidence type="ECO:0000313" key="6">
    <source>
        <dbReference type="EMBL" id="TDS28254.1"/>
    </source>
</evidence>
<dbReference type="Gene3D" id="3.90.180.10">
    <property type="entry name" value="Medium-chain alcohol dehydrogenases, catalytic domain"/>
    <property type="match status" value="1"/>
</dbReference>
<evidence type="ECO:0000313" key="3">
    <source>
        <dbReference type="EMBL" id="SDG09972.1"/>
    </source>
</evidence>
<evidence type="ECO:0000313" key="2">
    <source>
        <dbReference type="EMBL" id="SDD05378.1"/>
    </source>
</evidence>
<evidence type="ECO:0000259" key="1">
    <source>
        <dbReference type="SMART" id="SM00829"/>
    </source>
</evidence>
<evidence type="ECO:0000313" key="7">
    <source>
        <dbReference type="Proteomes" id="UP000198612"/>
    </source>
</evidence>
<dbReference type="AlphaFoldDB" id="A0A1G6RLE3"/>
<dbReference type="PANTHER" id="PTHR43677">
    <property type="entry name" value="SHORT-CHAIN DEHYDROGENASE/REDUCTASE"/>
    <property type="match status" value="1"/>
</dbReference>
<dbReference type="EMBL" id="FMYT01000024">
    <property type="protein sequence ID" value="SDD05378.1"/>
    <property type="molecule type" value="Genomic_DNA"/>
</dbReference>
<dbReference type="Proteomes" id="UP000198612">
    <property type="component" value="Unassembled WGS sequence"/>
</dbReference>
<evidence type="ECO:0000313" key="4">
    <source>
        <dbReference type="EMBL" id="SDI98409.1"/>
    </source>
</evidence>
<dbReference type="InterPro" id="IPR014188">
    <property type="entry name" value="Acrylyl-CoA_reductase_AcuI"/>
</dbReference>
<name>A0A1G6RLE3_9FIRM</name>
<dbReference type="Pfam" id="PF08240">
    <property type="entry name" value="ADH_N"/>
    <property type="match status" value="1"/>
</dbReference>
<dbReference type="SUPFAM" id="SSF51735">
    <property type="entry name" value="NAD(P)-binding Rossmann-fold domains"/>
    <property type="match status" value="1"/>
</dbReference>
<dbReference type="Proteomes" id="UP000198945">
    <property type="component" value="Unassembled WGS sequence"/>
</dbReference>
<dbReference type="EMBL" id="FOHG01000044">
    <property type="protein sequence ID" value="SET23029.1"/>
    <property type="molecule type" value="Genomic_DNA"/>
</dbReference>
<dbReference type="InterPro" id="IPR036291">
    <property type="entry name" value="NAD(P)-bd_dom_sf"/>
</dbReference>
<evidence type="ECO:0000313" key="10">
    <source>
        <dbReference type="Proteomes" id="UP000295758"/>
    </source>
</evidence>
<dbReference type="InterPro" id="IPR013149">
    <property type="entry name" value="ADH-like_C"/>
</dbReference>
<dbReference type="NCBIfam" id="TIGR02823">
    <property type="entry name" value="oxido_YhdH"/>
    <property type="match status" value="1"/>
</dbReference>
<sequence length="328" mass="35597">MDNIKFKALEVSEVEGEYTRKVIEKEIKDLPAGNLIIKVKYSSLNYKDALSAAGNKGVTREYPHTPGIDAAGTVVEDQSGTYQKGDQVIVTGYDLGMNTDGGFGEYIRIPAEWAVRLPENLSLRESMIYGTAGFTAALSVYKLLAADIERGNILVTGASGGVGSFASAILAKLGYDVTAATGKTEAEEYFNNLGVKNIINRKELADDSGKMLLKEKWSGVIDTVGGSLLSNAIKSTSYDGAVTCCGNVASAKLDLNVYPFILRGVSLIGIDSVQCERKLREDVWQKIASDWKIDQLDEFTTEVRLEDLDRQIENMLAGNSKGRVIVKL</sequence>
<dbReference type="InterPro" id="IPR051397">
    <property type="entry name" value="Zn-ADH-like_protein"/>
</dbReference>
<reference evidence="6 10" key="3">
    <citation type="submission" date="2019-03" db="EMBL/GenBank/DDBJ databases">
        <title>Deep subsurface shale carbon reservoir microbial communities from Ohio and West Virginia, USA.</title>
        <authorList>
            <person name="Wrighton K."/>
        </authorList>
    </citation>
    <scope>NUCLEOTIDE SEQUENCE [LARGE SCALE GENOMIC DNA]</scope>
    <source>
        <strain evidence="6 10">UTICA-S4D12</strain>
    </source>
</reference>
<dbReference type="Pfam" id="PF00107">
    <property type="entry name" value="ADH_zinc_N"/>
    <property type="match status" value="1"/>
</dbReference>
<evidence type="ECO:0000313" key="8">
    <source>
        <dbReference type="Proteomes" id="UP000198945"/>
    </source>
</evidence>
<dbReference type="EMBL" id="FNEH01000022">
    <property type="protein sequence ID" value="SDI98409.1"/>
    <property type="molecule type" value="Genomic_DNA"/>
</dbReference>
<dbReference type="SMART" id="SM00829">
    <property type="entry name" value="PKS_ER"/>
    <property type="match status" value="1"/>
</dbReference>
<reference evidence="7 9" key="1">
    <citation type="submission" date="2016-10" db="EMBL/GenBank/DDBJ databases">
        <authorList>
            <person name="Varghese N."/>
            <person name="Submissions S."/>
        </authorList>
    </citation>
    <scope>NUCLEOTIDE SEQUENCE [LARGE SCALE GENOMIC DNA]</scope>
    <source>
        <strain evidence="2 11">WG10</strain>
        <strain evidence="3 9">WG2</strain>
        <strain evidence="5 7">WG5</strain>
    </source>
</reference>
<evidence type="ECO:0000313" key="5">
    <source>
        <dbReference type="EMBL" id="SET23029.1"/>
    </source>
</evidence>
<reference evidence="4 8" key="2">
    <citation type="submission" date="2016-10" db="EMBL/GenBank/DDBJ databases">
        <authorList>
            <person name="de Groot N.N."/>
        </authorList>
    </citation>
    <scope>NUCLEOTIDE SEQUENCE [LARGE SCALE GENOMIC DNA]</scope>
    <source>
        <strain evidence="4 8">WG7</strain>
    </source>
</reference>
<dbReference type="InterPro" id="IPR011032">
    <property type="entry name" value="GroES-like_sf"/>
</dbReference>
<dbReference type="Proteomes" id="UP000295758">
    <property type="component" value="Unassembled WGS sequence"/>
</dbReference>
<dbReference type="Gene3D" id="3.40.50.720">
    <property type="entry name" value="NAD(P)-binding Rossmann-like Domain"/>
    <property type="match status" value="1"/>
</dbReference>
<dbReference type="SUPFAM" id="SSF50129">
    <property type="entry name" value="GroES-like"/>
    <property type="match status" value="1"/>
</dbReference>
<dbReference type="GO" id="GO:0043957">
    <property type="term" value="F:acryloyl-CoA reductase (NADPH) activity"/>
    <property type="evidence" value="ECO:0007669"/>
    <property type="project" value="TreeGrafter"/>
</dbReference>
<protein>
    <submittedName>
        <fullName evidence="6">Putative YhdH/YhfP family quinone oxidoreductase</fullName>
    </submittedName>
    <submittedName>
        <fullName evidence="2 3">Quinone oxidoreductase, YhdH/YhfP family</fullName>
    </submittedName>
</protein>
<keyword evidence="9" id="KW-1185">Reference proteome</keyword>
<proteinExistence type="predicted"/>
<evidence type="ECO:0000313" key="9">
    <source>
        <dbReference type="Proteomes" id="UP000199519"/>
    </source>
</evidence>
<dbReference type="PANTHER" id="PTHR43677:SF1">
    <property type="entry name" value="ACRYLYL-COA REDUCTASE ACUI-RELATED"/>
    <property type="match status" value="1"/>
</dbReference>
<dbReference type="EMBL" id="FNBJ01000046">
    <property type="protein sequence ID" value="SDG09972.1"/>
    <property type="molecule type" value="Genomic_DNA"/>
</dbReference>
<dbReference type="CDD" id="cd05280">
    <property type="entry name" value="MDR_yhdh_yhfp"/>
    <property type="match status" value="1"/>
</dbReference>
<dbReference type="RefSeq" id="WP_089656046.1">
    <property type="nucleotide sequence ID" value="NZ_FMYT01000024.1"/>
</dbReference>
<gene>
    <name evidence="6" type="ORF">BY453_12240</name>
    <name evidence="2" type="ORF">SAMN04488597_1241</name>
    <name evidence="3" type="ORF">SAMN04488598_14614</name>
    <name evidence="5" type="ORF">SAMN04515652_14414</name>
    <name evidence="4" type="ORF">SAMN04515654_1221</name>
</gene>
<organism evidence="2 11">
    <name type="scientific">Halanaerobium congolense</name>
    <dbReference type="NCBI Taxonomy" id="54121"/>
    <lineage>
        <taxon>Bacteria</taxon>
        <taxon>Bacillati</taxon>
        <taxon>Bacillota</taxon>
        <taxon>Clostridia</taxon>
        <taxon>Halanaerobiales</taxon>
        <taxon>Halanaerobiaceae</taxon>
        <taxon>Halanaerobium</taxon>
    </lineage>
</organism>
<dbReference type="EMBL" id="SOAA01000022">
    <property type="protein sequence ID" value="TDS28254.1"/>
    <property type="molecule type" value="Genomic_DNA"/>
</dbReference>
<dbReference type="InterPro" id="IPR013154">
    <property type="entry name" value="ADH-like_N"/>
</dbReference>
<dbReference type="Proteomes" id="UP000199519">
    <property type="component" value="Unassembled WGS sequence"/>
</dbReference>